<keyword evidence="1" id="KW-0472">Membrane</keyword>
<protein>
    <submittedName>
        <fullName evidence="2">Uncharacterized protein</fullName>
    </submittedName>
</protein>
<accession>A0A1R0WTE7</accession>
<feature type="transmembrane region" description="Helical" evidence="1">
    <location>
        <begin position="12"/>
        <end position="32"/>
    </location>
</feature>
<gene>
    <name evidence="2" type="ORF">BJP51_08755</name>
</gene>
<dbReference type="EMBL" id="MKQP01000089">
    <property type="protein sequence ID" value="OMD20810.1"/>
    <property type="molecule type" value="Genomic_DNA"/>
</dbReference>
<proteinExistence type="predicted"/>
<keyword evidence="1" id="KW-1133">Transmembrane helix</keyword>
<sequence>MTFKQLITLRNFMIILCICMLVLLGQKIFLIADKIQITKKADRLYAAGDLINAENQYRQAAANHSIHYLEERVAKRLDELAPITDIRKVLNVLVASTKEEAATKDFAGFMKSYQALLSLKATYMKPDGPYESYYRQLSSASGISDQFTSYFRQFKEQFLAELAQNQSGGVSNEENFKWNLLQIPDAYYGSAASKVDLLASKFKSHDTAILKSLAGAGNFTGMLESTLSLMSAYSQHNYEAPWVLQQAESSGKIILNKDLEGDNITAFAGHAVAYRNFAGSAGVTSSKVLTLIDTSKTKLLKNAKRLTIKGQYAEAIQLYGELAPLEDTSTNIAAARLAWNIAEPVRLLPGGEEQDKYDNVISRKGLSGTKVIVAGTDNSGVLYYAAMNNDDNVVTLTGNSLPRFESLRSLTFNEQLATSSGVPVILAQSEVEGGRTLFTAYEMKSNGISQLFSIAGDGYELQSDDSILVPNADLGDGVDGQMALYRKVDGIYQFAEIVQEYAVISAADLTTHPFEKVSFHGEIVVDNFGNSLAYSDGIYILLQGEVGSVTGNALVSGQYQNGYELVGTDIGEQYVPVFIVESVGSMSFGR</sequence>
<comment type="caution">
    <text evidence="2">The sequence shown here is derived from an EMBL/GenBank/DDBJ whole genome shotgun (WGS) entry which is preliminary data.</text>
</comment>
<name>A0A1R0WTE7_9BACL</name>
<dbReference type="RefSeq" id="WP_036680806.1">
    <property type="nucleotide sequence ID" value="NZ_MKQP01000089.1"/>
</dbReference>
<organism evidence="2 3">
    <name type="scientific">Paenibacillus odorifer</name>
    <dbReference type="NCBI Taxonomy" id="189426"/>
    <lineage>
        <taxon>Bacteria</taxon>
        <taxon>Bacillati</taxon>
        <taxon>Bacillota</taxon>
        <taxon>Bacilli</taxon>
        <taxon>Bacillales</taxon>
        <taxon>Paenibacillaceae</taxon>
        <taxon>Paenibacillus</taxon>
    </lineage>
</organism>
<evidence type="ECO:0000256" key="1">
    <source>
        <dbReference type="SAM" id="Phobius"/>
    </source>
</evidence>
<keyword evidence="1" id="KW-0812">Transmembrane</keyword>
<dbReference type="AlphaFoldDB" id="A0A1R0WTE7"/>
<reference evidence="2 3" key="1">
    <citation type="submission" date="2016-10" db="EMBL/GenBank/DDBJ databases">
        <title>Paenibacillus species isolates.</title>
        <authorList>
            <person name="Beno S.M."/>
        </authorList>
    </citation>
    <scope>NUCLEOTIDE SEQUENCE [LARGE SCALE GENOMIC DNA]</scope>
    <source>
        <strain evidence="2 3">FSL H7-0604</strain>
    </source>
</reference>
<evidence type="ECO:0000313" key="2">
    <source>
        <dbReference type="EMBL" id="OMD20810.1"/>
    </source>
</evidence>
<dbReference type="Proteomes" id="UP000187465">
    <property type="component" value="Unassembled WGS sequence"/>
</dbReference>
<evidence type="ECO:0000313" key="3">
    <source>
        <dbReference type="Proteomes" id="UP000187465"/>
    </source>
</evidence>